<dbReference type="InterPro" id="IPR050351">
    <property type="entry name" value="BphY/WalK/GraS-like"/>
</dbReference>
<keyword evidence="10" id="KW-1185">Reference proteome</keyword>
<dbReference type="RefSeq" id="WP_002598754.1">
    <property type="nucleotide sequence ID" value="NZ_KB850956.1"/>
</dbReference>
<dbReference type="PRINTS" id="PR00344">
    <property type="entry name" value="BCTRLSENSOR"/>
</dbReference>
<evidence type="ECO:0000256" key="5">
    <source>
        <dbReference type="ARBA" id="ARBA00022679"/>
    </source>
</evidence>
<evidence type="ECO:0000256" key="1">
    <source>
        <dbReference type="ARBA" id="ARBA00000085"/>
    </source>
</evidence>
<dbReference type="InterPro" id="IPR003594">
    <property type="entry name" value="HATPase_dom"/>
</dbReference>
<evidence type="ECO:0000256" key="3">
    <source>
        <dbReference type="ARBA" id="ARBA00012438"/>
    </source>
</evidence>
<dbReference type="InterPro" id="IPR004358">
    <property type="entry name" value="Sig_transdc_His_kin-like_C"/>
</dbReference>
<dbReference type="AlphaFoldDB" id="N9WC98"/>
<comment type="caution">
    <text evidence="9">The sequence shown here is derived from an EMBL/GenBank/DDBJ whole genome shotgun (WGS) entry which is preliminary data.</text>
</comment>
<evidence type="ECO:0000256" key="2">
    <source>
        <dbReference type="ARBA" id="ARBA00004370"/>
    </source>
</evidence>
<dbReference type="GO" id="GO:0000155">
    <property type="term" value="F:phosphorelay sensor kinase activity"/>
    <property type="evidence" value="ECO:0007669"/>
    <property type="project" value="TreeGrafter"/>
</dbReference>
<evidence type="ECO:0000313" key="9">
    <source>
        <dbReference type="EMBL" id="ENZ00626.1"/>
    </source>
</evidence>
<keyword evidence="7" id="KW-0902">Two-component regulatory system</keyword>
<organism evidence="9 10">
    <name type="scientific">Clostridium thermobutyricum</name>
    <dbReference type="NCBI Taxonomy" id="29372"/>
    <lineage>
        <taxon>Bacteria</taxon>
        <taxon>Bacillati</taxon>
        <taxon>Bacillota</taxon>
        <taxon>Clostridia</taxon>
        <taxon>Eubacteriales</taxon>
        <taxon>Clostridiaceae</taxon>
        <taxon>Clostridium</taxon>
    </lineage>
</organism>
<dbReference type="GO" id="GO:0005886">
    <property type="term" value="C:plasma membrane"/>
    <property type="evidence" value="ECO:0007669"/>
    <property type="project" value="TreeGrafter"/>
</dbReference>
<dbReference type="InterPro" id="IPR005467">
    <property type="entry name" value="His_kinase_dom"/>
</dbReference>
<dbReference type="PANTHER" id="PTHR45453:SF1">
    <property type="entry name" value="PHOSPHATE REGULON SENSOR PROTEIN PHOR"/>
    <property type="match status" value="1"/>
</dbReference>
<keyword evidence="6" id="KW-0418">Kinase</keyword>
<dbReference type="HOGENOM" id="CLU_000445_89_31_9"/>
<gene>
    <name evidence="9" type="ORF">HMPREF1092_02278</name>
</gene>
<keyword evidence="4" id="KW-0597">Phosphoprotein</keyword>
<dbReference type="EMBL" id="AGYT01000012">
    <property type="protein sequence ID" value="ENZ00626.1"/>
    <property type="molecule type" value="Genomic_DNA"/>
</dbReference>
<accession>N9WC98</accession>
<dbReference type="SUPFAM" id="SSF55874">
    <property type="entry name" value="ATPase domain of HSP90 chaperone/DNA topoisomerase II/histidine kinase"/>
    <property type="match status" value="1"/>
</dbReference>
<evidence type="ECO:0000259" key="8">
    <source>
        <dbReference type="PROSITE" id="PS50109"/>
    </source>
</evidence>
<dbReference type="PROSITE" id="PS50109">
    <property type="entry name" value="HIS_KIN"/>
    <property type="match status" value="1"/>
</dbReference>
<feature type="domain" description="Histidine kinase" evidence="8">
    <location>
        <begin position="1"/>
        <end position="91"/>
    </location>
</feature>
<dbReference type="eggNOG" id="COG2205">
    <property type="taxonomic scope" value="Bacteria"/>
</dbReference>
<reference evidence="9 10" key="1">
    <citation type="submission" date="2013-01" db="EMBL/GenBank/DDBJ databases">
        <title>The Genome Sequence of Clostridium colicanis 209318.</title>
        <authorList>
            <consortium name="The Broad Institute Genome Sequencing Platform"/>
            <person name="Earl A."/>
            <person name="Ward D."/>
            <person name="Feldgarden M."/>
            <person name="Gevers D."/>
            <person name="Courvalin P."/>
            <person name="Lambert T."/>
            <person name="Walker B."/>
            <person name="Young S.K."/>
            <person name="Zeng Q."/>
            <person name="Gargeya S."/>
            <person name="Fitzgerald M."/>
            <person name="Haas B."/>
            <person name="Abouelleil A."/>
            <person name="Alvarado L."/>
            <person name="Arachchi H.M."/>
            <person name="Berlin A.M."/>
            <person name="Chapman S.B."/>
            <person name="Dewar J."/>
            <person name="Goldberg J."/>
            <person name="Griggs A."/>
            <person name="Gujja S."/>
            <person name="Hansen M."/>
            <person name="Howarth C."/>
            <person name="Imamovic A."/>
            <person name="Larimer J."/>
            <person name="McCowan C."/>
            <person name="Murphy C."/>
            <person name="Neiman D."/>
            <person name="Pearson M."/>
            <person name="Priest M."/>
            <person name="Roberts A."/>
            <person name="Saif S."/>
            <person name="Shea T."/>
            <person name="Sisk P."/>
            <person name="Sykes S."/>
            <person name="Wortman J."/>
            <person name="Nusbaum C."/>
            <person name="Birren B."/>
        </authorList>
    </citation>
    <scope>NUCLEOTIDE SEQUENCE [LARGE SCALE GENOMIC DNA]</scope>
    <source>
        <strain evidence="9 10">209318</strain>
    </source>
</reference>
<proteinExistence type="predicted"/>
<evidence type="ECO:0000313" key="10">
    <source>
        <dbReference type="Proteomes" id="UP000013097"/>
    </source>
</evidence>
<name>N9WC98_9CLOT</name>
<dbReference type="CDD" id="cd00075">
    <property type="entry name" value="HATPase"/>
    <property type="match status" value="1"/>
</dbReference>
<sequence length="111" mass="13034">MGDKNALKRVFSNIIYNSLIHGEKDYKIELRDERDFIEISFSNYTNSIEKKDVEMVFERFFTSDKSKTRQTTGLGLCISKMLVEKMEGSISSSLENNIFRIKILFDIYNKK</sequence>
<dbReference type="Pfam" id="PF02518">
    <property type="entry name" value="HATPase_c"/>
    <property type="match status" value="1"/>
</dbReference>
<evidence type="ECO:0000256" key="6">
    <source>
        <dbReference type="ARBA" id="ARBA00022777"/>
    </source>
</evidence>
<dbReference type="Gene3D" id="3.30.565.10">
    <property type="entry name" value="Histidine kinase-like ATPase, C-terminal domain"/>
    <property type="match status" value="1"/>
</dbReference>
<evidence type="ECO:0000256" key="7">
    <source>
        <dbReference type="ARBA" id="ARBA00023012"/>
    </source>
</evidence>
<dbReference type="SMART" id="SM00387">
    <property type="entry name" value="HATPase_c"/>
    <property type="match status" value="1"/>
</dbReference>
<keyword evidence="5" id="KW-0808">Transferase</keyword>
<comment type="subcellular location">
    <subcellularLocation>
        <location evidence="2">Membrane</location>
    </subcellularLocation>
</comment>
<dbReference type="PATRIC" id="fig|999411.4.peg.2231"/>
<dbReference type="Proteomes" id="UP000013097">
    <property type="component" value="Unassembled WGS sequence"/>
</dbReference>
<comment type="catalytic activity">
    <reaction evidence="1">
        <text>ATP + protein L-histidine = ADP + protein N-phospho-L-histidine.</text>
        <dbReference type="EC" id="2.7.13.3"/>
    </reaction>
</comment>
<dbReference type="EC" id="2.7.13.3" evidence="3"/>
<dbReference type="GO" id="GO:0004721">
    <property type="term" value="F:phosphoprotein phosphatase activity"/>
    <property type="evidence" value="ECO:0007669"/>
    <property type="project" value="TreeGrafter"/>
</dbReference>
<dbReference type="PANTHER" id="PTHR45453">
    <property type="entry name" value="PHOSPHATE REGULON SENSOR PROTEIN PHOR"/>
    <property type="match status" value="1"/>
</dbReference>
<dbReference type="GO" id="GO:0016036">
    <property type="term" value="P:cellular response to phosphate starvation"/>
    <property type="evidence" value="ECO:0007669"/>
    <property type="project" value="TreeGrafter"/>
</dbReference>
<protein>
    <recommendedName>
        <fullName evidence="3">histidine kinase</fullName>
        <ecNumber evidence="3">2.7.13.3</ecNumber>
    </recommendedName>
</protein>
<evidence type="ECO:0000256" key="4">
    <source>
        <dbReference type="ARBA" id="ARBA00022553"/>
    </source>
</evidence>
<dbReference type="InterPro" id="IPR036890">
    <property type="entry name" value="HATPase_C_sf"/>
</dbReference>